<dbReference type="PANTHER" id="PTHR10824">
    <property type="entry name" value="ACYL-COENZYME A THIOESTERASE-RELATED"/>
    <property type="match status" value="1"/>
</dbReference>
<dbReference type="Gene3D" id="3.40.50.1820">
    <property type="entry name" value="alpha/beta hydrolase"/>
    <property type="match status" value="1"/>
</dbReference>
<gene>
    <name evidence="2" type="ORF">GCM10011492_13330</name>
</gene>
<dbReference type="AlphaFoldDB" id="A0A916T1S5"/>
<dbReference type="GO" id="GO:0047617">
    <property type="term" value="F:fatty acyl-CoA hydrolase activity"/>
    <property type="evidence" value="ECO:0007669"/>
    <property type="project" value="TreeGrafter"/>
</dbReference>
<proteinExistence type="predicted"/>
<evidence type="ECO:0000259" key="1">
    <source>
        <dbReference type="Pfam" id="PF08840"/>
    </source>
</evidence>
<dbReference type="Pfam" id="PF08840">
    <property type="entry name" value="BAAT_C"/>
    <property type="match status" value="1"/>
</dbReference>
<protein>
    <submittedName>
        <fullName evidence="2">Acyl-CoA thioesterase</fullName>
    </submittedName>
</protein>
<feature type="domain" description="BAAT/Acyl-CoA thioester hydrolase C-terminal" evidence="1">
    <location>
        <begin position="68"/>
        <end position="231"/>
    </location>
</feature>
<accession>A0A916T1S5</accession>
<organism evidence="2 3">
    <name type="scientific">Flexivirga endophytica</name>
    <dbReference type="NCBI Taxonomy" id="1849103"/>
    <lineage>
        <taxon>Bacteria</taxon>
        <taxon>Bacillati</taxon>
        <taxon>Actinomycetota</taxon>
        <taxon>Actinomycetes</taxon>
        <taxon>Micrococcales</taxon>
        <taxon>Dermacoccaceae</taxon>
        <taxon>Flexivirga</taxon>
    </lineage>
</organism>
<dbReference type="InterPro" id="IPR029058">
    <property type="entry name" value="AB_hydrolase_fold"/>
</dbReference>
<dbReference type="Proteomes" id="UP000636793">
    <property type="component" value="Unassembled WGS sequence"/>
</dbReference>
<dbReference type="GO" id="GO:0006637">
    <property type="term" value="P:acyl-CoA metabolic process"/>
    <property type="evidence" value="ECO:0007669"/>
    <property type="project" value="TreeGrafter"/>
</dbReference>
<sequence>MREETLTDPEGLLVIPEKHCGTGVLTIGGSSGRINADRARLLASHGALAMSIRWFGGPGQPSGPRLVPLETFTEALARLAPECDRLVISGLSFGAEAALLVASYDERVDGCIGFAPSPVAWSFLDPDGSQVSHWTHGGRPVPSVPFDTTWEPDSEPPAYVGIYRQSMRVADPETVANATIAVEHVDDLLVVAGGDDQVWPSVEFAERIVSRRREHGLETTSVTTPDAGHRTLLPGETPVTAGMSMRRGGTDDTNRELGRLAWPEVTRILRTR</sequence>
<dbReference type="EMBL" id="BMHI01000002">
    <property type="protein sequence ID" value="GGB24693.1"/>
    <property type="molecule type" value="Genomic_DNA"/>
</dbReference>
<dbReference type="PANTHER" id="PTHR10824:SF4">
    <property type="entry name" value="ACYL-COENZYME A THIOESTERASE 1-LIKE"/>
    <property type="match status" value="1"/>
</dbReference>
<reference evidence="2" key="1">
    <citation type="journal article" date="2014" name="Int. J. Syst. Evol. Microbiol.">
        <title>Complete genome sequence of Corynebacterium casei LMG S-19264T (=DSM 44701T), isolated from a smear-ripened cheese.</title>
        <authorList>
            <consortium name="US DOE Joint Genome Institute (JGI-PGF)"/>
            <person name="Walter F."/>
            <person name="Albersmeier A."/>
            <person name="Kalinowski J."/>
            <person name="Ruckert C."/>
        </authorList>
    </citation>
    <scope>NUCLEOTIDE SEQUENCE</scope>
    <source>
        <strain evidence="2">CGMCC 1.15085</strain>
    </source>
</reference>
<evidence type="ECO:0000313" key="2">
    <source>
        <dbReference type="EMBL" id="GGB24693.1"/>
    </source>
</evidence>
<comment type="caution">
    <text evidence="2">The sequence shown here is derived from an EMBL/GenBank/DDBJ whole genome shotgun (WGS) entry which is preliminary data.</text>
</comment>
<dbReference type="GO" id="GO:0006631">
    <property type="term" value="P:fatty acid metabolic process"/>
    <property type="evidence" value="ECO:0007669"/>
    <property type="project" value="TreeGrafter"/>
</dbReference>
<dbReference type="RefSeq" id="WP_188836192.1">
    <property type="nucleotide sequence ID" value="NZ_BMHI01000002.1"/>
</dbReference>
<dbReference type="SUPFAM" id="SSF53474">
    <property type="entry name" value="alpha/beta-Hydrolases"/>
    <property type="match status" value="1"/>
</dbReference>
<evidence type="ECO:0000313" key="3">
    <source>
        <dbReference type="Proteomes" id="UP000636793"/>
    </source>
</evidence>
<reference evidence="2" key="2">
    <citation type="submission" date="2020-09" db="EMBL/GenBank/DDBJ databases">
        <authorList>
            <person name="Sun Q."/>
            <person name="Zhou Y."/>
        </authorList>
    </citation>
    <scope>NUCLEOTIDE SEQUENCE</scope>
    <source>
        <strain evidence="2">CGMCC 1.15085</strain>
    </source>
</reference>
<name>A0A916T1S5_9MICO</name>
<keyword evidence="3" id="KW-1185">Reference proteome</keyword>
<dbReference type="InterPro" id="IPR014940">
    <property type="entry name" value="BAAT_C"/>
</dbReference>